<evidence type="ECO:0000259" key="9">
    <source>
        <dbReference type="PROSITE" id="PS50835"/>
    </source>
</evidence>
<keyword evidence="4" id="KW-1015">Disulfide bond</keyword>
<feature type="domain" description="Ig-like" evidence="9">
    <location>
        <begin position="621"/>
        <end position="710"/>
    </location>
</feature>
<keyword evidence="3" id="KW-0472">Membrane</keyword>
<dbReference type="Proteomes" id="UP000005408">
    <property type="component" value="Unassembled WGS sequence"/>
</dbReference>
<dbReference type="Pfam" id="PF13927">
    <property type="entry name" value="Ig_3"/>
    <property type="match status" value="2"/>
</dbReference>
<dbReference type="InterPro" id="IPR007110">
    <property type="entry name" value="Ig-like_dom"/>
</dbReference>
<evidence type="ECO:0000256" key="1">
    <source>
        <dbReference type="ARBA" id="ARBA00004370"/>
    </source>
</evidence>
<evidence type="ECO:0000256" key="7">
    <source>
        <dbReference type="SAM" id="SignalP"/>
    </source>
</evidence>
<evidence type="ECO:0000256" key="2">
    <source>
        <dbReference type="ARBA" id="ARBA00022737"/>
    </source>
</evidence>
<evidence type="ECO:0000256" key="4">
    <source>
        <dbReference type="ARBA" id="ARBA00023157"/>
    </source>
</evidence>
<feature type="domain" description="Fibronectin type-III" evidence="10">
    <location>
        <begin position="1149"/>
        <end position="1245"/>
    </location>
</feature>
<evidence type="ECO:0008006" key="13">
    <source>
        <dbReference type="Google" id="ProtNLM"/>
    </source>
</evidence>
<evidence type="ECO:0000313" key="12">
    <source>
        <dbReference type="Proteomes" id="UP000005408"/>
    </source>
</evidence>
<dbReference type="SMART" id="SM00034">
    <property type="entry name" value="CLECT"/>
    <property type="match status" value="1"/>
</dbReference>
<dbReference type="Gene3D" id="3.10.100.10">
    <property type="entry name" value="Mannose-Binding Protein A, subunit A"/>
    <property type="match status" value="1"/>
</dbReference>
<keyword evidence="2" id="KW-0677">Repeat</keyword>
<dbReference type="GO" id="GO:0030424">
    <property type="term" value="C:axon"/>
    <property type="evidence" value="ECO:0007669"/>
    <property type="project" value="TreeGrafter"/>
</dbReference>
<dbReference type="InterPro" id="IPR016186">
    <property type="entry name" value="C-type_lectin-like/link_sf"/>
</dbReference>
<dbReference type="SMART" id="SM00060">
    <property type="entry name" value="FN3"/>
    <property type="match status" value="4"/>
</dbReference>
<dbReference type="InterPro" id="IPR013783">
    <property type="entry name" value="Ig-like_fold"/>
</dbReference>
<dbReference type="Pfam" id="PF07679">
    <property type="entry name" value="I-set"/>
    <property type="match status" value="1"/>
</dbReference>
<dbReference type="SUPFAM" id="SSF48726">
    <property type="entry name" value="Immunoglobulin"/>
    <property type="match status" value="6"/>
</dbReference>
<feature type="domain" description="Ig-like" evidence="9">
    <location>
        <begin position="431"/>
        <end position="523"/>
    </location>
</feature>
<name>A0A8W8NK61_MAGGI</name>
<evidence type="ECO:0000256" key="6">
    <source>
        <dbReference type="ARBA" id="ARBA00023319"/>
    </source>
</evidence>
<dbReference type="PANTHER" id="PTHR44170">
    <property type="entry name" value="PROTEIN SIDEKICK"/>
    <property type="match status" value="1"/>
</dbReference>
<sequence>MHRLLLSVLTLCVWTVKSQFYECPDDWVAYNAGQRCYKFKAVPTARYEVANAMCVEEANSAYVLAISDAQEHNFINEWLTNQDTVRRVWYTSGRRDPSNPSYYRWDGDGTNLRFDLSFWNTNGQQQPGNIIAYSFNGSCNTSFEWSITGNIIAYSFNGVDYGWRQVSPNNSLSYICEISQQDAYTILTQKRDFSYGSTSIDKKDLLYGPTFTVDPTDVTMISKTTSLFVECRASANPPASYKWFRGPKSNQTLADKEQITPLTDPRFTITNGKLSVQNPVEKDEGEYQCMAENQFGVIISHPVSIDFGYLGEFSNVENAPVRSRAYEGAVVECSQINYKPAATYNWRKQSVGSFKRDPIYTYNNPHIFISNNGRLYFTEATEDDVADYYCEVTLNVYDDQNAIGSAQAPSRISKRIPLEIIYQASKTEWGPVIHTDFIEVFPNPPLRGQKIRMECFAYGSATNYAQTWGFSWRKVGGRMPDRTKYSDFNRVVEIDNIQYEEEGTYECTAKRKSSVASKEVVLAIESKPYFLLPLDHKHLDEGADVTWRCLAYGKPTPVYSWYKNGVLLQPTADSGITINRNTLTLRNANKQKHEGMYQCAATNVHGSSLSAAQIRVLSFKPTFAKYPLPESIDAALNGEVVIPCEPEGAPKPEITWLKNNVQVNSDSRVQIMPNNFLKITQINYGDQGYYECRAKNVLGSDGSFCRLNVKVATTITRAPNPETPVYQNKTALIYCSASYDLSLDLVYVWTFSGKILDLQRNGHYEMANLPSGKGLYIKMAQFYHEGTYECIARTPLNEARAQGRLIVYGPPGEVAGLYADPGTPTTNSIDIFFFLGASHRSTIEYLIVEFEIQSEKGKWYFSNETHTVFAPSTVIPGNTRDMRTITVRGLDPGNGYSFRIKAVNALGVGPPCTPSGTVNTLEAPPAAPPANLSSRTEGVEVGQLMLTWKKLPKRYHGVQLESDVSYIVYYRQLKVSAAPDALWNMEVITDWEQEEVVIQVGEDFFWTEFETKIQTKNPHGRSHNSSIVVVYSAMGMPVAVPTNIWGEGYNSTALTVHWEPVPDTRNEIKGKLGGYQVLYYLRTQDEDDTKDFKHRQAIRFHGQRNSGVVIGLSPDTYYYVQVQVFTDAGLGPLGEKNLAETMNPAPALYPQEVKVVSKDASSVVVSWRGVSTGQAEDSLKGYVVFVWKANEHFRQAKPIDVGKFPTEYTLSGIEKDYVYAVRVAGYSFGGIGRKSPTLYFTLAGSRVPIDSTITQQLLADGSGRLHHSALYATVVFLIWKFYSYV</sequence>
<dbReference type="PROSITE" id="PS50853">
    <property type="entry name" value="FN3"/>
    <property type="match status" value="3"/>
</dbReference>
<dbReference type="PROSITE" id="PS50041">
    <property type="entry name" value="C_TYPE_LECTIN_2"/>
    <property type="match status" value="1"/>
</dbReference>
<reference evidence="11" key="1">
    <citation type="submission" date="2022-08" db="UniProtKB">
        <authorList>
            <consortium name="EnsemblMetazoa"/>
        </authorList>
    </citation>
    <scope>IDENTIFICATION</scope>
    <source>
        <strain evidence="11">05x7-T-G4-1.051#20</strain>
    </source>
</reference>
<dbReference type="InterPro" id="IPR013098">
    <property type="entry name" value="Ig_I-set"/>
</dbReference>
<dbReference type="InterPro" id="IPR003961">
    <property type="entry name" value="FN3_dom"/>
</dbReference>
<dbReference type="FunFam" id="2.60.40.10:FF:000028">
    <property type="entry name" value="Neuronal cell adhesion molecule"/>
    <property type="match status" value="1"/>
</dbReference>
<feature type="domain" description="C-type lectin" evidence="8">
    <location>
        <begin position="32"/>
        <end position="177"/>
    </location>
</feature>
<dbReference type="CDD" id="cd00063">
    <property type="entry name" value="FN3"/>
    <property type="match status" value="3"/>
</dbReference>
<dbReference type="InterPro" id="IPR036179">
    <property type="entry name" value="Ig-like_dom_sf"/>
</dbReference>
<feature type="signal peptide" evidence="7">
    <location>
        <begin position="1"/>
        <end position="18"/>
    </location>
</feature>
<dbReference type="EnsemblMetazoa" id="G6557.1">
    <property type="protein sequence ID" value="G6557.1:cds"/>
    <property type="gene ID" value="G6557"/>
</dbReference>
<feature type="domain" description="Fibronectin type-III" evidence="10">
    <location>
        <begin position="810"/>
        <end position="923"/>
    </location>
</feature>
<feature type="domain" description="Ig-like" evidence="9">
    <location>
        <begin position="209"/>
        <end position="304"/>
    </location>
</feature>
<evidence type="ECO:0000259" key="8">
    <source>
        <dbReference type="PROSITE" id="PS50041"/>
    </source>
</evidence>
<feature type="domain" description="Ig-like" evidence="9">
    <location>
        <begin position="314"/>
        <end position="413"/>
    </location>
</feature>
<dbReference type="InterPro" id="IPR016187">
    <property type="entry name" value="CTDL_fold"/>
</dbReference>
<dbReference type="SMART" id="SM00408">
    <property type="entry name" value="IGc2"/>
    <property type="match status" value="5"/>
</dbReference>
<dbReference type="InterPro" id="IPR003598">
    <property type="entry name" value="Ig_sub2"/>
</dbReference>
<dbReference type="Gene3D" id="2.60.40.10">
    <property type="entry name" value="Immunoglobulins"/>
    <property type="match status" value="10"/>
</dbReference>
<keyword evidence="5" id="KW-0325">Glycoprotein</keyword>
<organism evidence="11 12">
    <name type="scientific">Magallana gigas</name>
    <name type="common">Pacific oyster</name>
    <name type="synonym">Crassostrea gigas</name>
    <dbReference type="NCBI Taxonomy" id="29159"/>
    <lineage>
        <taxon>Eukaryota</taxon>
        <taxon>Metazoa</taxon>
        <taxon>Spiralia</taxon>
        <taxon>Lophotrochozoa</taxon>
        <taxon>Mollusca</taxon>
        <taxon>Bivalvia</taxon>
        <taxon>Autobranchia</taxon>
        <taxon>Pteriomorphia</taxon>
        <taxon>Ostreida</taxon>
        <taxon>Ostreoidea</taxon>
        <taxon>Ostreidae</taxon>
        <taxon>Magallana</taxon>
    </lineage>
</organism>
<feature type="chain" id="PRO_5036482090" description="Contactin" evidence="7">
    <location>
        <begin position="19"/>
        <end position="1285"/>
    </location>
</feature>
<evidence type="ECO:0000256" key="3">
    <source>
        <dbReference type="ARBA" id="ARBA00023136"/>
    </source>
</evidence>
<dbReference type="GO" id="GO:0005886">
    <property type="term" value="C:plasma membrane"/>
    <property type="evidence" value="ECO:0007669"/>
    <property type="project" value="TreeGrafter"/>
</dbReference>
<feature type="domain" description="Ig-like" evidence="9">
    <location>
        <begin position="528"/>
        <end position="618"/>
    </location>
</feature>
<feature type="domain" description="Ig-like" evidence="9">
    <location>
        <begin position="713"/>
        <end position="807"/>
    </location>
</feature>
<keyword evidence="7" id="KW-0732">Signal</keyword>
<dbReference type="InterPro" id="IPR003599">
    <property type="entry name" value="Ig_sub"/>
</dbReference>
<protein>
    <recommendedName>
        <fullName evidence="13">Contactin</fullName>
    </recommendedName>
</protein>
<dbReference type="SMART" id="SM00409">
    <property type="entry name" value="IG"/>
    <property type="match status" value="6"/>
</dbReference>
<proteinExistence type="predicted"/>
<evidence type="ECO:0000259" key="10">
    <source>
        <dbReference type="PROSITE" id="PS50853"/>
    </source>
</evidence>
<dbReference type="PROSITE" id="PS50835">
    <property type="entry name" value="IG_LIKE"/>
    <property type="match status" value="6"/>
</dbReference>
<comment type="subcellular location">
    <subcellularLocation>
        <location evidence="1">Membrane</location>
    </subcellularLocation>
</comment>
<keyword evidence="6" id="KW-0393">Immunoglobulin domain</keyword>
<dbReference type="SUPFAM" id="SSF49265">
    <property type="entry name" value="Fibronectin type III"/>
    <property type="match status" value="3"/>
</dbReference>
<dbReference type="GO" id="GO:0098609">
    <property type="term" value="P:cell-cell adhesion"/>
    <property type="evidence" value="ECO:0007669"/>
    <property type="project" value="TreeGrafter"/>
</dbReference>
<dbReference type="CDD" id="cd00037">
    <property type="entry name" value="CLECT"/>
    <property type="match status" value="1"/>
</dbReference>
<evidence type="ECO:0000313" key="11">
    <source>
        <dbReference type="EnsemblMetazoa" id="G6557.1:cds"/>
    </source>
</evidence>
<accession>A0A8W8NK61</accession>
<keyword evidence="12" id="KW-1185">Reference proteome</keyword>
<dbReference type="InterPro" id="IPR001304">
    <property type="entry name" value="C-type_lectin-like"/>
</dbReference>
<dbReference type="SUPFAM" id="SSF56436">
    <property type="entry name" value="C-type lectin-like"/>
    <property type="match status" value="1"/>
</dbReference>
<feature type="domain" description="Fibronectin type-III" evidence="10">
    <location>
        <begin position="1040"/>
        <end position="1144"/>
    </location>
</feature>
<evidence type="ECO:0000256" key="5">
    <source>
        <dbReference type="ARBA" id="ARBA00023180"/>
    </source>
</evidence>
<dbReference type="GO" id="GO:0007411">
    <property type="term" value="P:axon guidance"/>
    <property type="evidence" value="ECO:0007669"/>
    <property type="project" value="TreeGrafter"/>
</dbReference>
<dbReference type="PANTHER" id="PTHR44170:SF6">
    <property type="entry name" value="CONTACTIN"/>
    <property type="match status" value="1"/>
</dbReference>
<dbReference type="InterPro" id="IPR036116">
    <property type="entry name" value="FN3_sf"/>
</dbReference>
<dbReference type="Pfam" id="PF00041">
    <property type="entry name" value="fn3"/>
    <property type="match status" value="2"/>
</dbReference>
<dbReference type="FunFam" id="2.60.40.10:FF:000004">
    <property type="entry name" value="DCC isoform 1"/>
    <property type="match status" value="1"/>
</dbReference>